<organism evidence="2 3">
    <name type="scientific">Paraprevotella clara YIT 11840</name>
    <dbReference type="NCBI Taxonomy" id="762968"/>
    <lineage>
        <taxon>Bacteria</taxon>
        <taxon>Pseudomonadati</taxon>
        <taxon>Bacteroidota</taxon>
        <taxon>Bacteroidia</taxon>
        <taxon>Bacteroidales</taxon>
        <taxon>Prevotellaceae</taxon>
        <taxon>Paraprevotella</taxon>
    </lineage>
</organism>
<accession>G5SWM1</accession>
<protein>
    <submittedName>
        <fullName evidence="2">Uncharacterized protein</fullName>
    </submittedName>
</protein>
<feature type="region of interest" description="Disordered" evidence="1">
    <location>
        <begin position="57"/>
        <end position="85"/>
    </location>
</feature>
<comment type="caution">
    <text evidence="2">The sequence shown here is derived from an EMBL/GenBank/DDBJ whole genome shotgun (WGS) entry which is preliminary data.</text>
</comment>
<feature type="compositionally biased region" description="Basic and acidic residues" evidence="1">
    <location>
        <begin position="57"/>
        <end position="68"/>
    </location>
</feature>
<gene>
    <name evidence="2" type="ORF">HMPREF9441_03794</name>
</gene>
<name>G5SWM1_9BACT</name>
<dbReference type="Proteomes" id="UP000003598">
    <property type="component" value="Unassembled WGS sequence"/>
</dbReference>
<dbReference type="EMBL" id="AFFY01000098">
    <property type="protein sequence ID" value="EHG98252.1"/>
    <property type="molecule type" value="Genomic_DNA"/>
</dbReference>
<evidence type="ECO:0000313" key="3">
    <source>
        <dbReference type="Proteomes" id="UP000003598"/>
    </source>
</evidence>
<proteinExistence type="predicted"/>
<dbReference type="AlphaFoldDB" id="G5SWM1"/>
<sequence>MRIAAKDTHQQHQEVAVFEIFIGNTGILRNEERDDASGRESHDGCFVSVEKFVRIRTEQQDKHGRAKDSGGTLGGAGDVTGQIDQ</sequence>
<evidence type="ECO:0000256" key="1">
    <source>
        <dbReference type="SAM" id="MobiDB-lite"/>
    </source>
</evidence>
<keyword evidence="3" id="KW-1185">Reference proteome</keyword>
<dbReference type="HOGENOM" id="CLU_2509647_0_0_10"/>
<reference evidence="2 3" key="1">
    <citation type="submission" date="2011-03" db="EMBL/GenBank/DDBJ databases">
        <authorList>
            <person name="Weinstock G."/>
            <person name="Sodergren E."/>
            <person name="Clifton S."/>
            <person name="Fulton L."/>
            <person name="Fulton B."/>
            <person name="Courtney L."/>
            <person name="Fronick C."/>
            <person name="Harrison M."/>
            <person name="Strong C."/>
            <person name="Farmer C."/>
            <person name="Delahaunty K."/>
            <person name="Markovic C."/>
            <person name="Hall O."/>
            <person name="Minx P."/>
            <person name="Tomlinson C."/>
            <person name="Mitreva M."/>
            <person name="Hou S."/>
            <person name="Chen J."/>
            <person name="Wollam A."/>
            <person name="Pepin K.H."/>
            <person name="Johnson M."/>
            <person name="Bhonagiri V."/>
            <person name="Zhang X."/>
            <person name="Suruliraj S."/>
            <person name="Warren W."/>
            <person name="Chinwalla A."/>
            <person name="Mardis E.R."/>
            <person name="Wilson R.K."/>
        </authorList>
    </citation>
    <scope>NUCLEOTIDE SEQUENCE [LARGE SCALE GENOMIC DNA]</scope>
    <source>
        <strain evidence="2 3">YIT 11840</strain>
    </source>
</reference>
<evidence type="ECO:0000313" key="2">
    <source>
        <dbReference type="EMBL" id="EHG98252.1"/>
    </source>
</evidence>